<dbReference type="EMBL" id="ACVN02000332">
    <property type="protein sequence ID" value="ERK49067.1"/>
    <property type="molecule type" value="Genomic_DNA"/>
</dbReference>
<dbReference type="GeneID" id="95361055"/>
<dbReference type="RefSeq" id="WP_021798928.1">
    <property type="nucleotide sequence ID" value="NZ_ACVN02000332.1"/>
</dbReference>
<dbReference type="GO" id="GO:0005829">
    <property type="term" value="C:cytosol"/>
    <property type="evidence" value="ECO:0007669"/>
    <property type="project" value="TreeGrafter"/>
</dbReference>
<dbReference type="GO" id="GO:0031564">
    <property type="term" value="P:transcription antitermination"/>
    <property type="evidence" value="ECO:0007669"/>
    <property type="project" value="UniProtKB-KW"/>
</dbReference>
<evidence type="ECO:0000256" key="6">
    <source>
        <dbReference type="HAMAP-Rule" id="MF_00073"/>
    </source>
</evidence>
<keyword evidence="3 6" id="KW-0694">RNA-binding</keyword>
<comment type="function">
    <text evidence="6">Involved in transcription antitermination. Required for transcription of ribosomal RNA (rRNA) genes. Binds specifically to the boxA antiterminator sequence of the ribosomal RNA (rrn) operons.</text>
</comment>
<evidence type="ECO:0000313" key="8">
    <source>
        <dbReference type="EMBL" id="ERK49067.1"/>
    </source>
</evidence>
<evidence type="ECO:0000256" key="2">
    <source>
        <dbReference type="ARBA" id="ARBA00022814"/>
    </source>
</evidence>
<reference evidence="8" key="1">
    <citation type="submission" date="2013-08" db="EMBL/GenBank/DDBJ databases">
        <authorList>
            <person name="Durkin A.S."/>
            <person name="Haft D.R."/>
            <person name="McCorrison J."/>
            <person name="Torralba M."/>
            <person name="Gillis M."/>
            <person name="Haft D.H."/>
            <person name="Methe B."/>
            <person name="Sutton G."/>
            <person name="Nelson K.E."/>
        </authorList>
    </citation>
    <scope>NUCLEOTIDE SEQUENCE [LARGE SCALE GENOMIC DNA]</scope>
    <source>
        <strain evidence="8">F0233</strain>
    </source>
</reference>
<evidence type="ECO:0000256" key="4">
    <source>
        <dbReference type="ARBA" id="ARBA00023015"/>
    </source>
</evidence>
<dbReference type="PANTHER" id="PTHR11078">
    <property type="entry name" value="N UTILIZATION SUBSTANCE PROTEIN B-RELATED"/>
    <property type="match status" value="1"/>
</dbReference>
<dbReference type="InterPro" id="IPR006027">
    <property type="entry name" value="NusB_RsmB_TIM44"/>
</dbReference>
<keyword evidence="2 6" id="KW-0889">Transcription antitermination</keyword>
<evidence type="ECO:0000256" key="1">
    <source>
        <dbReference type="ARBA" id="ARBA00005952"/>
    </source>
</evidence>
<dbReference type="InterPro" id="IPR011605">
    <property type="entry name" value="NusB_fam"/>
</dbReference>
<evidence type="ECO:0000313" key="9">
    <source>
        <dbReference type="Proteomes" id="UP000017052"/>
    </source>
</evidence>
<name>U2REA7_9ACTN</name>
<dbReference type="GO" id="GO:0006353">
    <property type="term" value="P:DNA-templated transcription termination"/>
    <property type="evidence" value="ECO:0007669"/>
    <property type="project" value="UniProtKB-UniRule"/>
</dbReference>
<dbReference type="Pfam" id="PF01029">
    <property type="entry name" value="NusB"/>
    <property type="match status" value="1"/>
</dbReference>
<comment type="similarity">
    <text evidence="1 6">Belongs to the NusB family.</text>
</comment>
<keyword evidence="9" id="KW-1185">Reference proteome</keyword>
<dbReference type="GO" id="GO:0003723">
    <property type="term" value="F:RNA binding"/>
    <property type="evidence" value="ECO:0007669"/>
    <property type="project" value="UniProtKB-UniRule"/>
</dbReference>
<gene>
    <name evidence="6 8" type="primary">nusB</name>
    <name evidence="8" type="ORF">HMPREF0682_1777</name>
</gene>
<dbReference type="PANTHER" id="PTHR11078:SF3">
    <property type="entry name" value="ANTITERMINATION NUSB DOMAIN-CONTAINING PROTEIN"/>
    <property type="match status" value="1"/>
</dbReference>
<dbReference type="AlphaFoldDB" id="U2REA7"/>
<dbReference type="Proteomes" id="UP000017052">
    <property type="component" value="Unassembled WGS sequence"/>
</dbReference>
<keyword evidence="5 6" id="KW-0804">Transcription</keyword>
<evidence type="ECO:0000256" key="5">
    <source>
        <dbReference type="ARBA" id="ARBA00023163"/>
    </source>
</evidence>
<sequence>MDADDERVIALAPGEHPPVPGAVKVASTDFAGAHHSTRTKARKQALDVLFQAELRDESLDAVLARRAAQGEPDVREYAATVLHGYWEHAGEVDRRIAECLSGDWTLERMPRVDRNLARIAVWELDRTGIAPRIAISEALELANELSSDESVAFLSGLLNRAAETRPGNDSE</sequence>
<dbReference type="NCBIfam" id="TIGR01951">
    <property type="entry name" value="nusB"/>
    <property type="match status" value="1"/>
</dbReference>
<dbReference type="Gene3D" id="1.10.940.10">
    <property type="entry name" value="NusB-like"/>
    <property type="match status" value="1"/>
</dbReference>
<dbReference type="SUPFAM" id="SSF48013">
    <property type="entry name" value="NusB-like"/>
    <property type="match status" value="1"/>
</dbReference>
<comment type="caution">
    <text evidence="8">The sequence shown here is derived from an EMBL/GenBank/DDBJ whole genome shotgun (WGS) entry which is preliminary data.</text>
</comment>
<organism evidence="8 9">
    <name type="scientific">Propionibacterium acidifaciens F0233</name>
    <dbReference type="NCBI Taxonomy" id="553198"/>
    <lineage>
        <taxon>Bacteria</taxon>
        <taxon>Bacillati</taxon>
        <taxon>Actinomycetota</taxon>
        <taxon>Actinomycetes</taxon>
        <taxon>Propionibacteriales</taxon>
        <taxon>Propionibacteriaceae</taxon>
        <taxon>Propionibacterium</taxon>
    </lineage>
</organism>
<dbReference type="InterPro" id="IPR035926">
    <property type="entry name" value="NusB-like_sf"/>
</dbReference>
<keyword evidence="4 6" id="KW-0805">Transcription regulation</keyword>
<protein>
    <recommendedName>
        <fullName evidence="6">Transcription antitermination protein NusB</fullName>
    </recommendedName>
    <alternativeName>
        <fullName evidence="6">Antitermination factor NusB</fullName>
    </alternativeName>
</protein>
<accession>U2REA7</accession>
<proteinExistence type="inferred from homology"/>
<feature type="domain" description="NusB/RsmB/TIM44" evidence="7">
    <location>
        <begin position="40"/>
        <end position="162"/>
    </location>
</feature>
<evidence type="ECO:0000256" key="3">
    <source>
        <dbReference type="ARBA" id="ARBA00022884"/>
    </source>
</evidence>
<dbReference type="HAMAP" id="MF_00073">
    <property type="entry name" value="NusB"/>
    <property type="match status" value="1"/>
</dbReference>
<dbReference type="OrthoDB" id="3528057at2"/>
<evidence type="ECO:0000259" key="7">
    <source>
        <dbReference type="Pfam" id="PF01029"/>
    </source>
</evidence>